<sequence length="202" mass="21816">MAEADDLLSVWSAIAPPEDTAWASARPGPGVDEIAARLSSVPRPFLDDDVSLRALAGDVLGRPLASIDHADDERVRTGAAIGLWVVASEDLVQPFVPSLAGGDVARAIDALALRLAPVVDPRDWLADAERREEAARTFVLWAGFLPAGEDRETARALLDARDSLRRNAALAEAYAAYRHREEIARRLAEARAREAAARYSSE</sequence>
<dbReference type="AlphaFoldDB" id="A0A1H0PZL7"/>
<name>A0A1H0PZL7_MICTS</name>
<proteinExistence type="predicted"/>
<gene>
    <name evidence="1" type="ORF">SAMN04487788_2095</name>
</gene>
<dbReference type="EMBL" id="FNJN01000004">
    <property type="protein sequence ID" value="SDP10185.1"/>
    <property type="molecule type" value="Genomic_DNA"/>
</dbReference>
<evidence type="ECO:0008006" key="3">
    <source>
        <dbReference type="Google" id="ProtNLM"/>
    </source>
</evidence>
<protein>
    <recommendedName>
        <fullName evidence="3">Phosphohydrolase</fullName>
    </recommendedName>
</protein>
<evidence type="ECO:0000313" key="2">
    <source>
        <dbReference type="Proteomes" id="UP000186456"/>
    </source>
</evidence>
<evidence type="ECO:0000313" key="1">
    <source>
        <dbReference type="EMBL" id="SDP10185.1"/>
    </source>
</evidence>
<organism evidence="1 2">
    <name type="scientific">Microbacterium testaceum (strain StLB037)</name>
    <dbReference type="NCBI Taxonomy" id="979556"/>
    <lineage>
        <taxon>Bacteria</taxon>
        <taxon>Bacillati</taxon>
        <taxon>Actinomycetota</taxon>
        <taxon>Actinomycetes</taxon>
        <taxon>Micrococcales</taxon>
        <taxon>Microbacteriaceae</taxon>
        <taxon>Microbacterium</taxon>
    </lineage>
</organism>
<accession>A0A1H0PZL7</accession>
<reference evidence="1 2" key="1">
    <citation type="submission" date="2016-10" db="EMBL/GenBank/DDBJ databases">
        <authorList>
            <person name="de Groot N.N."/>
        </authorList>
    </citation>
    <scope>NUCLEOTIDE SEQUENCE [LARGE SCALE GENOMIC DNA]</scope>
    <source>
        <strain evidence="1 2">StLB037</strain>
    </source>
</reference>
<dbReference type="Proteomes" id="UP000186456">
    <property type="component" value="Unassembled WGS sequence"/>
</dbReference>
<dbReference type="RefSeq" id="WP_074695495.1">
    <property type="nucleotide sequence ID" value="NZ_FNJN01000004.1"/>
</dbReference>